<protein>
    <submittedName>
        <fullName evidence="1">Uncharacterized protein</fullName>
    </submittedName>
</protein>
<sequence>MNSKIFSQRFNRELAALGFPEDLTEKTKAVSKVFGVTRHLANSMIFGHILPNKEQLDNIAEILEVCPQWLSGATDRKKAYPGRETADSV</sequence>
<name>A0A0A2T697_9GAMM</name>
<organism evidence="1 2">
    <name type="scientific">Legionella norrlandica</name>
    <dbReference type="NCBI Taxonomy" id="1498499"/>
    <lineage>
        <taxon>Bacteria</taxon>
        <taxon>Pseudomonadati</taxon>
        <taxon>Pseudomonadota</taxon>
        <taxon>Gammaproteobacteria</taxon>
        <taxon>Legionellales</taxon>
        <taxon>Legionellaceae</taxon>
        <taxon>Legionella</taxon>
    </lineage>
</organism>
<dbReference type="OrthoDB" id="5640963at2"/>
<dbReference type="GO" id="GO:0003677">
    <property type="term" value="F:DNA binding"/>
    <property type="evidence" value="ECO:0007669"/>
    <property type="project" value="InterPro"/>
</dbReference>
<gene>
    <name evidence="1" type="ORF">EP47_09845</name>
</gene>
<dbReference type="InterPro" id="IPR010982">
    <property type="entry name" value="Lambda_DNA-bd_dom_sf"/>
</dbReference>
<comment type="caution">
    <text evidence="1">The sequence shown here is derived from an EMBL/GenBank/DDBJ whole genome shotgun (WGS) entry which is preliminary data.</text>
</comment>
<dbReference type="EMBL" id="JNCF01000033">
    <property type="protein sequence ID" value="KGP62923.1"/>
    <property type="molecule type" value="Genomic_DNA"/>
</dbReference>
<reference evidence="1 2" key="1">
    <citation type="submission" date="2014-05" db="EMBL/GenBank/DDBJ databases">
        <authorList>
            <person name="Rizzardi K."/>
            <person name="Winiecka-Krusnell J."/>
            <person name="Ramliden M."/>
            <person name="Alm E."/>
            <person name="Andersson S."/>
            <person name="Byfors S."/>
        </authorList>
    </citation>
    <scope>NUCLEOTIDE SEQUENCE [LARGE SCALE GENOMIC DNA]</scope>
    <source>
        <strain evidence="1 2">LEGN</strain>
    </source>
</reference>
<dbReference type="Proteomes" id="UP000054422">
    <property type="component" value="Unassembled WGS sequence"/>
</dbReference>
<keyword evidence="2" id="KW-1185">Reference proteome</keyword>
<evidence type="ECO:0000313" key="1">
    <source>
        <dbReference type="EMBL" id="KGP62923.1"/>
    </source>
</evidence>
<dbReference type="Gene3D" id="1.10.260.40">
    <property type="entry name" value="lambda repressor-like DNA-binding domains"/>
    <property type="match status" value="1"/>
</dbReference>
<dbReference type="RefSeq" id="WP_035890340.1">
    <property type="nucleotide sequence ID" value="NZ_JNCF01000033.1"/>
</dbReference>
<dbReference type="STRING" id="1498499.EP47_09845"/>
<accession>A0A0A2T697</accession>
<proteinExistence type="predicted"/>
<evidence type="ECO:0000313" key="2">
    <source>
        <dbReference type="Proteomes" id="UP000054422"/>
    </source>
</evidence>
<dbReference type="AlphaFoldDB" id="A0A0A2T697"/>